<reference evidence="5" key="1">
    <citation type="submission" date="2020-08" db="EMBL/GenBank/DDBJ databases">
        <authorList>
            <person name="Liu C."/>
            <person name="Sun Q."/>
        </authorList>
    </citation>
    <scope>NUCLEOTIDE SEQUENCE</scope>
    <source>
        <strain evidence="5">NSJ-65</strain>
    </source>
</reference>
<dbReference type="SUPFAM" id="SSF100950">
    <property type="entry name" value="NagB/RpiA/CoA transferase-like"/>
    <property type="match status" value="1"/>
</dbReference>
<accession>A0A8J6INB6</accession>
<dbReference type="SMART" id="SM00420">
    <property type="entry name" value="HTH_DEOR"/>
    <property type="match status" value="1"/>
</dbReference>
<evidence type="ECO:0000256" key="3">
    <source>
        <dbReference type="ARBA" id="ARBA00023163"/>
    </source>
</evidence>
<dbReference type="InterPro" id="IPR037171">
    <property type="entry name" value="NagB/RpiA_transferase-like"/>
</dbReference>
<dbReference type="PANTHER" id="PTHR30363">
    <property type="entry name" value="HTH-TYPE TRANSCRIPTIONAL REGULATOR SRLR-RELATED"/>
    <property type="match status" value="1"/>
</dbReference>
<dbReference type="Pfam" id="PF00455">
    <property type="entry name" value="DeoRC"/>
    <property type="match status" value="1"/>
</dbReference>
<evidence type="ECO:0000256" key="2">
    <source>
        <dbReference type="ARBA" id="ARBA00023125"/>
    </source>
</evidence>
<dbReference type="PROSITE" id="PS00894">
    <property type="entry name" value="HTH_DEOR_1"/>
    <property type="match status" value="1"/>
</dbReference>
<dbReference type="InterPro" id="IPR018356">
    <property type="entry name" value="Tscrpt_reg_HTH_DeoR_CS"/>
</dbReference>
<dbReference type="InterPro" id="IPR036388">
    <property type="entry name" value="WH-like_DNA-bd_sf"/>
</dbReference>
<dbReference type="InterPro" id="IPR001034">
    <property type="entry name" value="DeoR_HTH"/>
</dbReference>
<dbReference type="AlphaFoldDB" id="A0A8J6INB6"/>
<comment type="caution">
    <text evidence="5">The sequence shown here is derived from an EMBL/GenBank/DDBJ whole genome shotgun (WGS) entry which is preliminary data.</text>
</comment>
<dbReference type="GO" id="GO:0003700">
    <property type="term" value="F:DNA-binding transcription factor activity"/>
    <property type="evidence" value="ECO:0007669"/>
    <property type="project" value="InterPro"/>
</dbReference>
<dbReference type="SMART" id="SM01134">
    <property type="entry name" value="DeoRC"/>
    <property type="match status" value="1"/>
</dbReference>
<keyword evidence="3" id="KW-0804">Transcription</keyword>
<dbReference type="InterPro" id="IPR014036">
    <property type="entry name" value="DeoR-like_C"/>
</dbReference>
<dbReference type="Proteomes" id="UP000597668">
    <property type="component" value="Unassembled WGS sequence"/>
</dbReference>
<keyword evidence="2" id="KW-0238">DNA-binding</keyword>
<gene>
    <name evidence="5" type="ORF">H8K20_01400</name>
</gene>
<dbReference type="Gene3D" id="1.10.10.10">
    <property type="entry name" value="Winged helix-like DNA-binding domain superfamily/Winged helix DNA-binding domain"/>
    <property type="match status" value="1"/>
</dbReference>
<evidence type="ECO:0000256" key="1">
    <source>
        <dbReference type="ARBA" id="ARBA00023015"/>
    </source>
</evidence>
<dbReference type="SUPFAM" id="SSF46785">
    <property type="entry name" value="Winged helix' DNA-binding domain"/>
    <property type="match status" value="1"/>
</dbReference>
<protein>
    <submittedName>
        <fullName evidence="5">DeoR/GlpR transcriptional regulator</fullName>
    </submittedName>
</protein>
<keyword evidence="1" id="KW-0805">Transcription regulation</keyword>
<sequence>MMDKNDMQSAAPLGKKQRRQQKILSLLQENSHMSCRELQQQCGCSEATMRNDLRQMEHDGLLRRTFGGACCIHITPATLAMPSVYMKQNLAEKEAIARFAADTFVRPDQTLLLDLGGSSYALASYLIQRGLPLDVVTNSLVTAGLLARAGHIRLHLPGGVYNREIDSFDVPSSLEYYRNIHVQHLFLGANGINDRGDITVNISSLSTHRLMVKRAMVNSADKVVLLCDHSKIGKSCFYKVCSIDQIDCIVTDDGCDESQRQMLSSLGLPVYYAPLDT</sequence>
<keyword evidence="6" id="KW-1185">Reference proteome</keyword>
<organism evidence="5 6">
    <name type="scientific">Neobittarella massiliensis</name>
    <name type="common">ex Bilen et al. 2018</name>
    <dbReference type="NCBI Taxonomy" id="2041842"/>
    <lineage>
        <taxon>Bacteria</taxon>
        <taxon>Bacillati</taxon>
        <taxon>Bacillota</taxon>
        <taxon>Clostridia</taxon>
        <taxon>Eubacteriales</taxon>
        <taxon>Oscillospiraceae</taxon>
        <taxon>Neobittarella (ex Bilen et al. 2018)</taxon>
    </lineage>
</organism>
<name>A0A8J6INB6_9FIRM</name>
<dbReference type="PROSITE" id="PS51000">
    <property type="entry name" value="HTH_DEOR_2"/>
    <property type="match status" value="1"/>
</dbReference>
<evidence type="ECO:0000259" key="4">
    <source>
        <dbReference type="PROSITE" id="PS51000"/>
    </source>
</evidence>
<evidence type="ECO:0000313" key="6">
    <source>
        <dbReference type="Proteomes" id="UP000597668"/>
    </source>
</evidence>
<dbReference type="PANTHER" id="PTHR30363:SF44">
    <property type="entry name" value="AGA OPERON TRANSCRIPTIONAL REPRESSOR-RELATED"/>
    <property type="match status" value="1"/>
</dbReference>
<dbReference type="EMBL" id="JACOGI010000001">
    <property type="protein sequence ID" value="MBC3515046.1"/>
    <property type="molecule type" value="Genomic_DNA"/>
</dbReference>
<dbReference type="InterPro" id="IPR036390">
    <property type="entry name" value="WH_DNA-bd_sf"/>
</dbReference>
<proteinExistence type="predicted"/>
<dbReference type="RefSeq" id="WP_186487258.1">
    <property type="nucleotide sequence ID" value="NZ_JACOGI010000001.1"/>
</dbReference>
<feature type="domain" description="HTH deoR-type" evidence="4">
    <location>
        <begin position="16"/>
        <end position="71"/>
    </location>
</feature>
<dbReference type="InterPro" id="IPR050313">
    <property type="entry name" value="Carb_Metab_HTH_regulators"/>
</dbReference>
<dbReference type="GO" id="GO:0003677">
    <property type="term" value="F:DNA binding"/>
    <property type="evidence" value="ECO:0007669"/>
    <property type="project" value="UniProtKB-KW"/>
</dbReference>
<evidence type="ECO:0000313" key="5">
    <source>
        <dbReference type="EMBL" id="MBC3515046.1"/>
    </source>
</evidence>
<dbReference type="Pfam" id="PF08220">
    <property type="entry name" value="HTH_DeoR"/>
    <property type="match status" value="1"/>
</dbReference>
<dbReference type="Gene3D" id="3.40.50.1360">
    <property type="match status" value="1"/>
</dbReference>